<accession>A0ABS5CX91</accession>
<evidence type="ECO:0000313" key="2">
    <source>
        <dbReference type="Proteomes" id="UP000674217"/>
    </source>
</evidence>
<dbReference type="Proteomes" id="UP000674217">
    <property type="component" value="Unassembled WGS sequence"/>
</dbReference>
<dbReference type="RefSeq" id="WP_210646974.1">
    <property type="nucleotide sequence ID" value="NZ_JAGFBU010000025.1"/>
</dbReference>
<dbReference type="EMBL" id="JAGFBU010000025">
    <property type="protein sequence ID" value="MBP4143248.1"/>
    <property type="molecule type" value="Genomic_DNA"/>
</dbReference>
<comment type="caution">
    <text evidence="1">The sequence shown here is derived from an EMBL/GenBank/DDBJ whole genome shotgun (WGS) entry which is preliminary data.</text>
</comment>
<protein>
    <submittedName>
        <fullName evidence="1">DUF4279 domain-containing protein</fullName>
    </submittedName>
</protein>
<evidence type="ECO:0000313" key="1">
    <source>
        <dbReference type="EMBL" id="MBP4143248.1"/>
    </source>
</evidence>
<reference evidence="1 2" key="1">
    <citation type="submission" date="2021-03" db="EMBL/GenBank/DDBJ databases">
        <title>Flavobacterium Flabelliformis Sp. Nov. And Flavobacterium Geliluteum Sp. Nov., Two Novel Multidrug Resistant Psychrophilic Species Isolated From Antarctica.</title>
        <authorList>
            <person name="Kralova S."/>
            <person name="Busse H.J."/>
            <person name="Bezdicek M."/>
            <person name="Nykrynova M."/>
            <person name="Kroupova E."/>
            <person name="Krsek D."/>
            <person name="Sedlacek I."/>
        </authorList>
    </citation>
    <scope>NUCLEOTIDE SEQUENCE [LARGE SCALE GENOMIC DNA]</scope>
    <source>
        <strain evidence="1 2">P4023</strain>
    </source>
</reference>
<proteinExistence type="predicted"/>
<sequence length="214" mass="24824">MKNEIIKIAIEEIENPTFETTRQYLEVHSVEMENGMPKVERVDLESFDDVKTVYFAIQNEPFFLTVNFRKKNNELCGVGTENGNRVYLTSTSENLTFNQLSEITKFNDVFGWSINEERKIGKGKYKFSRLTFEPIKSRAYDLETKLNLLLTELEKDVEGILNLTKKADSIISIHYQQYVSGNSGIHLNIETINRLNNLNLGIDIDQYIYGNYLK</sequence>
<name>A0ABS5CX91_9FLAO</name>
<dbReference type="Pfam" id="PF14106">
    <property type="entry name" value="DUF4279"/>
    <property type="match status" value="1"/>
</dbReference>
<dbReference type="InterPro" id="IPR025459">
    <property type="entry name" value="DUF4279"/>
</dbReference>
<organism evidence="1 2">
    <name type="scientific">Flavobacterium flabelliforme</name>
    <dbReference type="NCBI Taxonomy" id="2816119"/>
    <lineage>
        <taxon>Bacteria</taxon>
        <taxon>Pseudomonadati</taxon>
        <taxon>Bacteroidota</taxon>
        <taxon>Flavobacteriia</taxon>
        <taxon>Flavobacteriales</taxon>
        <taxon>Flavobacteriaceae</taxon>
        <taxon>Flavobacterium</taxon>
    </lineage>
</organism>
<keyword evidence="2" id="KW-1185">Reference proteome</keyword>
<gene>
    <name evidence="1" type="ORF">J3S90_15715</name>
</gene>